<keyword evidence="3" id="KW-1185">Reference proteome</keyword>
<dbReference type="AlphaFoldDB" id="A0A7W8DYG0"/>
<reference evidence="2 3" key="1">
    <citation type="submission" date="2020-08" db="EMBL/GenBank/DDBJ databases">
        <title>Genomic Encyclopedia of Type Strains, Phase IV (KMG-IV): sequencing the most valuable type-strain genomes for metagenomic binning, comparative biology and taxonomic classification.</title>
        <authorList>
            <person name="Goeker M."/>
        </authorList>
    </citation>
    <scope>NUCLEOTIDE SEQUENCE [LARGE SCALE GENOMIC DNA]</scope>
    <source>
        <strain evidence="2 3">DSM 12706</strain>
    </source>
</reference>
<comment type="caution">
    <text evidence="2">The sequence shown here is derived from an EMBL/GenBank/DDBJ whole genome shotgun (WGS) entry which is preliminary data.</text>
</comment>
<evidence type="ECO:0000313" key="3">
    <source>
        <dbReference type="Proteomes" id="UP000542353"/>
    </source>
</evidence>
<organism evidence="2 3">
    <name type="scientific">Rhodopseudomonas rhenobacensis</name>
    <dbReference type="NCBI Taxonomy" id="87461"/>
    <lineage>
        <taxon>Bacteria</taxon>
        <taxon>Pseudomonadati</taxon>
        <taxon>Pseudomonadota</taxon>
        <taxon>Alphaproteobacteria</taxon>
        <taxon>Hyphomicrobiales</taxon>
        <taxon>Nitrobacteraceae</taxon>
        <taxon>Rhodopseudomonas</taxon>
    </lineage>
</organism>
<feature type="compositionally biased region" description="Low complexity" evidence="1">
    <location>
        <begin position="39"/>
        <end position="48"/>
    </location>
</feature>
<accession>A0A7W8DYG0</accession>
<evidence type="ECO:0000313" key="2">
    <source>
        <dbReference type="EMBL" id="MBB5046802.1"/>
    </source>
</evidence>
<dbReference type="EMBL" id="JACHIH010000006">
    <property type="protein sequence ID" value="MBB5046802.1"/>
    <property type="molecule type" value="Genomic_DNA"/>
</dbReference>
<dbReference type="Proteomes" id="UP000542353">
    <property type="component" value="Unassembled WGS sequence"/>
</dbReference>
<feature type="compositionally biased region" description="Pro residues" evidence="1">
    <location>
        <begin position="1"/>
        <end position="10"/>
    </location>
</feature>
<evidence type="ECO:0000256" key="1">
    <source>
        <dbReference type="SAM" id="MobiDB-lite"/>
    </source>
</evidence>
<sequence length="153" mass="16171">MAIDLPPPVEVEPALKPVVPPPGSPDAKRKAGAKTDDLAVAQPAAEAPAEAPPMVAVLDFAGGRSKRVPLSCPFMDGSLCRDAVVINRLTMVQVDKLVSENRHNDLYEIYAEMTGVPAPVLRGMDADDGEAMMEAGADFLPRSLRKAFGFTSG</sequence>
<gene>
    <name evidence="2" type="ORF">HNR60_001550</name>
</gene>
<protein>
    <submittedName>
        <fullName evidence="2">Uncharacterized protein</fullName>
    </submittedName>
</protein>
<name>A0A7W8DYG0_9BRAD</name>
<dbReference type="RefSeq" id="WP_184256041.1">
    <property type="nucleotide sequence ID" value="NZ_JACHIH010000006.1"/>
</dbReference>
<proteinExistence type="predicted"/>
<feature type="compositionally biased region" description="Basic and acidic residues" evidence="1">
    <location>
        <begin position="26"/>
        <end position="37"/>
    </location>
</feature>
<feature type="region of interest" description="Disordered" evidence="1">
    <location>
        <begin position="1"/>
        <end position="48"/>
    </location>
</feature>